<evidence type="ECO:0000313" key="2">
    <source>
        <dbReference type="EMBL" id="QUE51282.1"/>
    </source>
</evidence>
<feature type="transmembrane region" description="Helical" evidence="1">
    <location>
        <begin position="156"/>
        <end position="174"/>
    </location>
</feature>
<keyword evidence="1" id="KW-0812">Transmembrane</keyword>
<dbReference type="Proteomes" id="UP000676169">
    <property type="component" value="Chromosome"/>
</dbReference>
<keyword evidence="3" id="KW-1185">Reference proteome</keyword>
<accession>A0A975G8H1</accession>
<dbReference type="RefSeq" id="WP_211631421.1">
    <property type="nucleotide sequence ID" value="NZ_CP073100.1"/>
</dbReference>
<proteinExistence type="predicted"/>
<keyword evidence="1" id="KW-1133">Transmembrane helix</keyword>
<evidence type="ECO:0000313" key="3">
    <source>
        <dbReference type="Proteomes" id="UP000676169"/>
    </source>
</evidence>
<sequence>MNDSEKIVCKPTPWFLLRALVMLAMFGVFAVLFYRDGNIGYRRQNATYYLREAFIKADQEFKAKGESLTPADWRKYAEQQPVEFIWKGKGQDGSVLPPEVQPGMKWPEPLRDAEAMKANPQWQRRWEEFSAKWPAWKMDSIPPHEPFEAGKIREQWIVFGICAALAALAAYFLLRTIGRSIVVDGEALYVPGGKRIPFADLKRLDLRKWETKGLAFADYSGSAGSGRVRIDGLTYGGFKKEQGEPAEQLMKHLRARFSGEVIEYAPVSSGEVDSPAGTD</sequence>
<feature type="transmembrane region" description="Helical" evidence="1">
    <location>
        <begin position="15"/>
        <end position="34"/>
    </location>
</feature>
<gene>
    <name evidence="2" type="ORF">KBB96_20805</name>
</gene>
<organism evidence="2 3">
    <name type="scientific">Luteolibacter ambystomatis</name>
    <dbReference type="NCBI Taxonomy" id="2824561"/>
    <lineage>
        <taxon>Bacteria</taxon>
        <taxon>Pseudomonadati</taxon>
        <taxon>Verrucomicrobiota</taxon>
        <taxon>Verrucomicrobiia</taxon>
        <taxon>Verrucomicrobiales</taxon>
        <taxon>Verrucomicrobiaceae</taxon>
        <taxon>Luteolibacter</taxon>
    </lineage>
</organism>
<dbReference type="EMBL" id="CP073100">
    <property type="protein sequence ID" value="QUE51282.1"/>
    <property type="molecule type" value="Genomic_DNA"/>
</dbReference>
<dbReference type="AlphaFoldDB" id="A0A975G8H1"/>
<keyword evidence="1" id="KW-0472">Membrane</keyword>
<evidence type="ECO:0000256" key="1">
    <source>
        <dbReference type="SAM" id="Phobius"/>
    </source>
</evidence>
<dbReference type="KEGG" id="lamb:KBB96_20805"/>
<name>A0A975G8H1_9BACT</name>
<reference evidence="2" key="1">
    <citation type="submission" date="2021-04" db="EMBL/GenBank/DDBJ databases">
        <title>Luteolibacter sp. 32A isolated from the skin of an Anderson's salamander (Ambystoma andersonii).</title>
        <authorList>
            <person name="Spergser J."/>
            <person name="Busse H.-J."/>
        </authorList>
    </citation>
    <scope>NUCLEOTIDE SEQUENCE</scope>
    <source>
        <strain evidence="2">32A</strain>
    </source>
</reference>
<protein>
    <submittedName>
        <fullName evidence="2">Uncharacterized protein</fullName>
    </submittedName>
</protein>